<evidence type="ECO:0000256" key="4">
    <source>
        <dbReference type="ARBA" id="ARBA00022729"/>
    </source>
</evidence>
<evidence type="ECO:0000256" key="8">
    <source>
        <dbReference type="ARBA" id="ARBA00023288"/>
    </source>
</evidence>
<evidence type="ECO:0000256" key="7">
    <source>
        <dbReference type="ARBA" id="ARBA00023180"/>
    </source>
</evidence>
<protein>
    <submittedName>
        <fullName evidence="11">Uncharacterized protein</fullName>
    </submittedName>
</protein>
<dbReference type="PANTHER" id="PTHR33562:SF29">
    <property type="entry name" value="PROTEIN SLEEPLESS"/>
    <property type="match status" value="1"/>
</dbReference>
<accession>A0A6I8UTU9</accession>
<evidence type="ECO:0000256" key="1">
    <source>
        <dbReference type="ARBA" id="ARBA00004589"/>
    </source>
</evidence>
<keyword evidence="6" id="KW-0472">Membrane</keyword>
<evidence type="ECO:0000313" key="10">
    <source>
        <dbReference type="Proteomes" id="UP000001819"/>
    </source>
</evidence>
<dbReference type="Pfam" id="PF17064">
    <property type="entry name" value="QVR"/>
    <property type="match status" value="1"/>
</dbReference>
<name>A0A6I8UTU9_DROPS</name>
<feature type="chain" id="PRO_5026026123" evidence="9">
    <location>
        <begin position="25"/>
        <end position="161"/>
    </location>
</feature>
<feature type="signal peptide" evidence="9">
    <location>
        <begin position="1"/>
        <end position="24"/>
    </location>
</feature>
<evidence type="ECO:0000256" key="9">
    <source>
        <dbReference type="SAM" id="SignalP"/>
    </source>
</evidence>
<reference evidence="10" key="1">
    <citation type="submission" date="2024-06" db="UniProtKB">
        <authorList>
            <consortium name="RefSeq"/>
        </authorList>
    </citation>
    <scope>NUCLEOTIDE SEQUENCE [LARGE SCALE GENOMIC DNA]</scope>
    <source>
        <strain evidence="10">MV2-25</strain>
    </source>
</reference>
<evidence type="ECO:0000313" key="11">
    <source>
        <dbReference type="RefSeq" id="XP_001360854.3"/>
    </source>
</evidence>
<evidence type="ECO:0000256" key="5">
    <source>
        <dbReference type="ARBA" id="ARBA00022989"/>
    </source>
</evidence>
<dbReference type="KEGG" id="dpo:4804272"/>
<gene>
    <name evidence="11" type="primary">LOC4804272</name>
</gene>
<dbReference type="AlphaFoldDB" id="A0A6I8UTU9"/>
<keyword evidence="2" id="KW-0336">GPI-anchor</keyword>
<organism evidence="10 11">
    <name type="scientific">Drosophila pseudoobscura pseudoobscura</name>
    <name type="common">Fruit fly</name>
    <dbReference type="NCBI Taxonomy" id="46245"/>
    <lineage>
        <taxon>Eukaryota</taxon>
        <taxon>Metazoa</taxon>
        <taxon>Ecdysozoa</taxon>
        <taxon>Arthropoda</taxon>
        <taxon>Hexapoda</taxon>
        <taxon>Insecta</taxon>
        <taxon>Pterygota</taxon>
        <taxon>Neoptera</taxon>
        <taxon>Endopterygota</taxon>
        <taxon>Diptera</taxon>
        <taxon>Brachycera</taxon>
        <taxon>Muscomorpha</taxon>
        <taxon>Ephydroidea</taxon>
        <taxon>Drosophilidae</taxon>
        <taxon>Drosophila</taxon>
        <taxon>Sophophora</taxon>
    </lineage>
</organism>
<keyword evidence="4 9" id="KW-0732">Signal</keyword>
<keyword evidence="3" id="KW-0812">Transmembrane</keyword>
<evidence type="ECO:0000256" key="6">
    <source>
        <dbReference type="ARBA" id="ARBA00023136"/>
    </source>
</evidence>
<dbReference type="PANTHER" id="PTHR33562">
    <property type="entry name" value="ATILLA, ISOFORM B-RELATED-RELATED"/>
    <property type="match status" value="1"/>
</dbReference>
<dbReference type="Proteomes" id="UP000001819">
    <property type="component" value="Chromosome 3"/>
</dbReference>
<dbReference type="InParanoid" id="A0A6I8UTU9"/>
<comment type="subcellular location">
    <subcellularLocation>
        <location evidence="1">Membrane</location>
        <topology evidence="1">Lipid-anchor</topology>
        <topology evidence="1">GPI-anchor</topology>
    </subcellularLocation>
</comment>
<keyword evidence="5" id="KW-1133">Transmembrane helix</keyword>
<evidence type="ECO:0000256" key="3">
    <source>
        <dbReference type="ARBA" id="ARBA00022692"/>
    </source>
</evidence>
<proteinExistence type="predicted"/>
<dbReference type="InterPro" id="IPR050975">
    <property type="entry name" value="Sleep_regulator"/>
</dbReference>
<dbReference type="RefSeq" id="XP_001360854.3">
    <property type="nucleotide sequence ID" value="XM_001360817.4"/>
</dbReference>
<dbReference type="GO" id="GO:0032222">
    <property type="term" value="P:regulation of synaptic transmission, cholinergic"/>
    <property type="evidence" value="ECO:0007669"/>
    <property type="project" value="InterPro"/>
</dbReference>
<keyword evidence="8" id="KW-0449">Lipoprotein</keyword>
<dbReference type="InterPro" id="IPR031424">
    <property type="entry name" value="QVR-like"/>
</dbReference>
<reference evidence="11" key="2">
    <citation type="submission" date="2025-08" db="UniProtKB">
        <authorList>
            <consortium name="RefSeq"/>
        </authorList>
    </citation>
    <scope>IDENTIFICATION</scope>
    <source>
        <strain evidence="11">MV-25-SWS-2005</strain>
        <tissue evidence="11">Whole body</tissue>
    </source>
</reference>
<evidence type="ECO:0000256" key="2">
    <source>
        <dbReference type="ARBA" id="ARBA00022622"/>
    </source>
</evidence>
<keyword evidence="7" id="KW-0325">Glycoprotein</keyword>
<dbReference type="GO" id="GO:0098552">
    <property type="term" value="C:side of membrane"/>
    <property type="evidence" value="ECO:0007669"/>
    <property type="project" value="UniProtKB-KW"/>
</dbReference>
<sequence>MGIGTKLWPTVGTVVFLIGSVAVGEILKCYQCNEADQTCGGPQKPLGHIGECPHSTMCTKTVLTMSLLEGNQWIKTMRGCAQQLSTTHVFVNKSWEEKSVVEEPYEEGCIEEKVNFRNTVLLCHCRGDLCNASSSPALDGRMLPLILIGFIWYWSYRKLHM</sequence>
<dbReference type="GO" id="GO:0030431">
    <property type="term" value="P:sleep"/>
    <property type="evidence" value="ECO:0007669"/>
    <property type="project" value="InterPro"/>
</dbReference>
<keyword evidence="10" id="KW-1185">Reference proteome</keyword>